<evidence type="ECO:0000259" key="9">
    <source>
        <dbReference type="Pfam" id="PF14833"/>
    </source>
</evidence>
<dbReference type="InterPro" id="IPR002204">
    <property type="entry name" value="3-OH-isobutyrate_DH-rel_CS"/>
</dbReference>
<evidence type="ECO:0000256" key="6">
    <source>
        <dbReference type="ARBA" id="ARBA00023027"/>
    </source>
</evidence>
<dbReference type="SUPFAM" id="SSF51735">
    <property type="entry name" value="NAD(P)-binding Rossmann-fold domains"/>
    <property type="match status" value="1"/>
</dbReference>
<dbReference type="GO" id="GO:0051287">
    <property type="term" value="F:NAD binding"/>
    <property type="evidence" value="ECO:0007669"/>
    <property type="project" value="InterPro"/>
</dbReference>
<dbReference type="Gramene" id="PNW73403">
    <property type="protein sequence ID" value="PNW73403"/>
    <property type="gene ID" value="CHLRE_14g630859v5"/>
</dbReference>
<keyword evidence="4" id="KW-0101">Branched-chain amino acid catabolism</keyword>
<protein>
    <recommendedName>
        <fullName evidence="3">3-hydroxyisobutyrate dehydrogenase</fullName>
        <ecNumber evidence="3">1.1.1.31</ecNumber>
    </recommendedName>
</protein>
<evidence type="ECO:0000313" key="11">
    <source>
        <dbReference type="Proteomes" id="UP000006906"/>
    </source>
</evidence>
<dbReference type="InterPro" id="IPR006115">
    <property type="entry name" value="6PGDH_NADP-bd"/>
</dbReference>
<dbReference type="EMBL" id="CM008975">
    <property type="protein sequence ID" value="PNW73403.1"/>
    <property type="molecule type" value="Genomic_DNA"/>
</dbReference>
<dbReference type="InterPro" id="IPR008927">
    <property type="entry name" value="6-PGluconate_DH-like_C_sf"/>
</dbReference>
<dbReference type="GO" id="GO:0050661">
    <property type="term" value="F:NADP binding"/>
    <property type="evidence" value="ECO:0007669"/>
    <property type="project" value="InterPro"/>
</dbReference>
<name>A0A2K3CYQ5_CHLRE</name>
<dbReference type="GeneID" id="5718355"/>
<dbReference type="PROSITE" id="PS00895">
    <property type="entry name" value="3_HYDROXYISOBUT_DH"/>
    <property type="match status" value="1"/>
</dbReference>
<dbReference type="PANTHER" id="PTHR22981">
    <property type="entry name" value="3-HYDROXYISOBUTYRATE DEHYDROGENASE-RELATED"/>
    <property type="match status" value="1"/>
</dbReference>
<dbReference type="OrthoDB" id="21615at2759"/>
<dbReference type="Gene3D" id="1.10.1040.10">
    <property type="entry name" value="N-(1-d-carboxylethyl)-l-norvaline Dehydrogenase, domain 2"/>
    <property type="match status" value="1"/>
</dbReference>
<dbReference type="AlphaFoldDB" id="A0A2K3CYQ5"/>
<dbReference type="Pfam" id="PF14833">
    <property type="entry name" value="NAD_binding_11"/>
    <property type="match status" value="1"/>
</dbReference>
<dbReference type="SUPFAM" id="SSF48179">
    <property type="entry name" value="6-phosphogluconate dehydrogenase C-terminal domain-like"/>
    <property type="match status" value="1"/>
</dbReference>
<keyword evidence="6" id="KW-0520">NAD</keyword>
<sequence>MRGVAVGFRRGLAASANKSSEKIGFVGLGAMGLRMARHLLASGRDLVVFDSNSIAVDRILSEAAAAQAAGQGQGQGAPAGEAAAAAGARAAAGGGGAGHEAAVPAPPRVYGSATAVTSPAELAETPGVGVVFTMLPGPAIARQVYLGQAGLLAPKAGIVPRVLVDCTTLDPGTARELAARVRATRVHAGLSGPRLAGLPAAYPTLLDAPVSGGVVGADKGTLSFLVGGEEAALPAVEPLLKAMGSSVTWCGDAGDAQAARLCTSLVMASTMAATSEALALARRLGVDPELMSRVLNASSARSWVSQQYSPVPGISPDAPASKGYRGGLRSSQVQSHLQMAVEAAERCHSPVPMARQVLDMYTQVVEEGMGDQDFASVYRYVYGSGSDAGEWKEGQTLFGAQHP</sequence>
<comment type="catalytic activity">
    <reaction evidence="7">
        <text>3-hydroxy-2-methylpropanoate + NAD(+) = 2-methyl-3-oxopropanoate + NADH + H(+)</text>
        <dbReference type="Rhea" id="RHEA:17681"/>
        <dbReference type="ChEBI" id="CHEBI:11805"/>
        <dbReference type="ChEBI" id="CHEBI:15378"/>
        <dbReference type="ChEBI" id="CHEBI:57540"/>
        <dbReference type="ChEBI" id="CHEBI:57700"/>
        <dbReference type="ChEBI" id="CHEBI:57945"/>
        <dbReference type="EC" id="1.1.1.31"/>
    </reaction>
</comment>
<dbReference type="Pfam" id="PF03446">
    <property type="entry name" value="NAD_binding_2"/>
    <property type="match status" value="1"/>
</dbReference>
<dbReference type="KEGG" id="cre:CHLRE_14g630859v5"/>
<dbReference type="Gene3D" id="3.40.50.720">
    <property type="entry name" value="NAD(P)-binding Rossmann-like Domain"/>
    <property type="match status" value="2"/>
</dbReference>
<dbReference type="InterPro" id="IPR029154">
    <property type="entry name" value="HIBADH-like_NADP-bd"/>
</dbReference>
<proteinExistence type="inferred from homology"/>
<accession>A0A2K3CYQ5</accession>
<dbReference type="InParanoid" id="A0A2K3CYQ5"/>
<keyword evidence="5" id="KW-0560">Oxidoreductase</keyword>
<dbReference type="PANTHER" id="PTHR22981:SF7">
    <property type="entry name" value="3-HYDROXYISOBUTYRATE DEHYDROGENASE, MITOCHONDRIAL"/>
    <property type="match status" value="1"/>
</dbReference>
<dbReference type="EC" id="1.1.1.31" evidence="3"/>
<dbReference type="InterPro" id="IPR036291">
    <property type="entry name" value="NAD(P)-bd_dom_sf"/>
</dbReference>
<evidence type="ECO:0000259" key="8">
    <source>
        <dbReference type="Pfam" id="PF03446"/>
    </source>
</evidence>
<keyword evidence="11" id="KW-1185">Reference proteome</keyword>
<dbReference type="FunCoup" id="A0A2K3CYQ5">
    <property type="interactions" value="1224"/>
</dbReference>
<comment type="pathway">
    <text evidence="1">Amino-acid degradation; L-valine degradation.</text>
</comment>
<dbReference type="GO" id="GO:0006574">
    <property type="term" value="P:L-valine catabolic process"/>
    <property type="evidence" value="ECO:0000318"/>
    <property type="project" value="GO_Central"/>
</dbReference>
<evidence type="ECO:0000256" key="5">
    <source>
        <dbReference type="ARBA" id="ARBA00023002"/>
    </source>
</evidence>
<dbReference type="RefSeq" id="XP_042917065.1">
    <property type="nucleotide sequence ID" value="XM_043070392.1"/>
</dbReference>
<dbReference type="InterPro" id="IPR013328">
    <property type="entry name" value="6PGD_dom2"/>
</dbReference>
<evidence type="ECO:0000256" key="4">
    <source>
        <dbReference type="ARBA" id="ARBA00022456"/>
    </source>
</evidence>
<reference evidence="10 11" key="1">
    <citation type="journal article" date="2007" name="Science">
        <title>The Chlamydomonas genome reveals the evolution of key animal and plant functions.</title>
        <authorList>
            <person name="Merchant S.S."/>
            <person name="Prochnik S.E."/>
            <person name="Vallon O."/>
            <person name="Harris E.H."/>
            <person name="Karpowicz S.J."/>
            <person name="Witman G.B."/>
            <person name="Terry A."/>
            <person name="Salamov A."/>
            <person name="Fritz-Laylin L.K."/>
            <person name="Marechal-Drouard L."/>
            <person name="Marshall W.F."/>
            <person name="Qu L.H."/>
            <person name="Nelson D.R."/>
            <person name="Sanderfoot A.A."/>
            <person name="Spalding M.H."/>
            <person name="Kapitonov V.V."/>
            <person name="Ren Q."/>
            <person name="Ferris P."/>
            <person name="Lindquist E."/>
            <person name="Shapiro H."/>
            <person name="Lucas S.M."/>
            <person name="Grimwood J."/>
            <person name="Schmutz J."/>
            <person name="Cardol P."/>
            <person name="Cerutti H."/>
            <person name="Chanfreau G."/>
            <person name="Chen C.L."/>
            <person name="Cognat V."/>
            <person name="Croft M.T."/>
            <person name="Dent R."/>
            <person name="Dutcher S."/>
            <person name="Fernandez E."/>
            <person name="Fukuzawa H."/>
            <person name="Gonzalez-Ballester D."/>
            <person name="Gonzalez-Halphen D."/>
            <person name="Hallmann A."/>
            <person name="Hanikenne M."/>
            <person name="Hippler M."/>
            <person name="Inwood W."/>
            <person name="Jabbari K."/>
            <person name="Kalanon M."/>
            <person name="Kuras R."/>
            <person name="Lefebvre P.A."/>
            <person name="Lemaire S.D."/>
            <person name="Lobanov A.V."/>
            <person name="Lohr M."/>
            <person name="Manuell A."/>
            <person name="Meier I."/>
            <person name="Mets L."/>
            <person name="Mittag M."/>
            <person name="Mittelmeier T."/>
            <person name="Moroney J.V."/>
            <person name="Moseley J."/>
            <person name="Napoli C."/>
            <person name="Nedelcu A.M."/>
            <person name="Niyogi K."/>
            <person name="Novoselov S.V."/>
            <person name="Paulsen I.T."/>
            <person name="Pazour G."/>
            <person name="Purton S."/>
            <person name="Ral J.P."/>
            <person name="Riano-Pachon D.M."/>
            <person name="Riekhof W."/>
            <person name="Rymarquis L."/>
            <person name="Schroda M."/>
            <person name="Stern D."/>
            <person name="Umen J."/>
            <person name="Willows R."/>
            <person name="Wilson N."/>
            <person name="Zimmer S.L."/>
            <person name="Allmer J."/>
            <person name="Balk J."/>
            <person name="Bisova K."/>
            <person name="Chen C.J."/>
            <person name="Elias M."/>
            <person name="Gendler K."/>
            <person name="Hauser C."/>
            <person name="Lamb M.R."/>
            <person name="Ledford H."/>
            <person name="Long J.C."/>
            <person name="Minagawa J."/>
            <person name="Page M.D."/>
            <person name="Pan J."/>
            <person name="Pootakham W."/>
            <person name="Roje S."/>
            <person name="Rose A."/>
            <person name="Stahlberg E."/>
            <person name="Terauchi A.M."/>
            <person name="Yang P."/>
            <person name="Ball S."/>
            <person name="Bowler C."/>
            <person name="Dieckmann C.L."/>
            <person name="Gladyshev V.N."/>
            <person name="Green P."/>
            <person name="Jorgensen R."/>
            <person name="Mayfield S."/>
            <person name="Mueller-Roeber B."/>
            <person name="Rajamani S."/>
            <person name="Sayre R.T."/>
            <person name="Brokstein P."/>
            <person name="Dubchak I."/>
            <person name="Goodstein D."/>
            <person name="Hornick L."/>
            <person name="Huang Y.W."/>
            <person name="Jhaveri J."/>
            <person name="Luo Y."/>
            <person name="Martinez D."/>
            <person name="Ngau W.C."/>
            <person name="Otillar B."/>
            <person name="Poliakov A."/>
            <person name="Porter A."/>
            <person name="Szajkowski L."/>
            <person name="Werner G."/>
            <person name="Zhou K."/>
            <person name="Grigoriev I.V."/>
            <person name="Rokhsar D.S."/>
            <person name="Grossman A.R."/>
        </authorList>
    </citation>
    <scope>NUCLEOTIDE SEQUENCE [LARGE SCALE GENOMIC DNA]</scope>
    <source>
        <strain evidence="11">CC-503</strain>
    </source>
</reference>
<dbReference type="STRING" id="3055.A0A2K3CYQ5"/>
<evidence type="ECO:0000313" key="10">
    <source>
        <dbReference type="EMBL" id="PNW73403.1"/>
    </source>
</evidence>
<feature type="domain" description="3-hydroxyisobutyrate dehydrogenase-like NAD-binding" evidence="9">
    <location>
        <begin position="254"/>
        <end position="380"/>
    </location>
</feature>
<dbReference type="GO" id="GO:0008442">
    <property type="term" value="F:3-hydroxyisobutyrate dehydrogenase activity"/>
    <property type="evidence" value="ECO:0000318"/>
    <property type="project" value="GO_Central"/>
</dbReference>
<feature type="domain" description="6-phosphogluconate dehydrogenase NADP-binding" evidence="8">
    <location>
        <begin position="22"/>
        <end position="251"/>
    </location>
</feature>
<gene>
    <name evidence="10" type="ORF">CHLRE_14g630859v5</name>
</gene>
<evidence type="ECO:0000256" key="3">
    <source>
        <dbReference type="ARBA" id="ARBA00012991"/>
    </source>
</evidence>
<organism evidence="10 11">
    <name type="scientific">Chlamydomonas reinhardtii</name>
    <name type="common">Chlamydomonas smithii</name>
    <dbReference type="NCBI Taxonomy" id="3055"/>
    <lineage>
        <taxon>Eukaryota</taxon>
        <taxon>Viridiplantae</taxon>
        <taxon>Chlorophyta</taxon>
        <taxon>core chlorophytes</taxon>
        <taxon>Chlorophyceae</taxon>
        <taxon>CS clade</taxon>
        <taxon>Chlamydomonadales</taxon>
        <taxon>Chlamydomonadaceae</taxon>
        <taxon>Chlamydomonas</taxon>
    </lineage>
</organism>
<dbReference type="Proteomes" id="UP000006906">
    <property type="component" value="Chromosome 14"/>
</dbReference>
<evidence type="ECO:0000256" key="2">
    <source>
        <dbReference type="ARBA" id="ARBA00006013"/>
    </source>
</evidence>
<evidence type="ECO:0000256" key="1">
    <source>
        <dbReference type="ARBA" id="ARBA00005109"/>
    </source>
</evidence>
<comment type="similarity">
    <text evidence="2">Belongs to the HIBADH-related family. 3-hydroxyisobutyrate dehydrogenase subfamily.</text>
</comment>
<evidence type="ECO:0000256" key="7">
    <source>
        <dbReference type="ARBA" id="ARBA00049197"/>
    </source>
</evidence>
<dbReference type="ExpressionAtlas" id="A0A2K3CYQ5">
    <property type="expression patterns" value="differential"/>
</dbReference>